<dbReference type="InterPro" id="IPR045595">
    <property type="entry name" value="SufBD_N"/>
</dbReference>
<dbReference type="PANTHER" id="PTHR43575:SF1">
    <property type="entry name" value="PROTEIN ABCI7, CHLOROPLASTIC"/>
    <property type="match status" value="1"/>
</dbReference>
<dbReference type="Proteomes" id="UP000077857">
    <property type="component" value="Unassembled WGS sequence"/>
</dbReference>
<evidence type="ECO:0000313" key="5">
    <source>
        <dbReference type="Proteomes" id="UP000077857"/>
    </source>
</evidence>
<dbReference type="InterPro" id="IPR000825">
    <property type="entry name" value="SUF_FeS_clus_asmbl_SufBD_core"/>
</dbReference>
<organism evidence="4 5">
    <name type="scientific">Methylomonas koyamae</name>
    <dbReference type="NCBI Taxonomy" id="702114"/>
    <lineage>
        <taxon>Bacteria</taxon>
        <taxon>Pseudomonadati</taxon>
        <taxon>Pseudomonadota</taxon>
        <taxon>Gammaproteobacteria</taxon>
        <taxon>Methylococcales</taxon>
        <taxon>Methylococcaceae</taxon>
        <taxon>Methylomonas</taxon>
    </lineage>
</organism>
<accession>A0A177N302</accession>
<evidence type="ECO:0000313" key="4">
    <source>
        <dbReference type="EMBL" id="OAI12346.1"/>
    </source>
</evidence>
<dbReference type="EMBL" id="LUUJ01000110">
    <property type="protein sequence ID" value="OAI12346.1"/>
    <property type="molecule type" value="Genomic_DNA"/>
</dbReference>
<sequence>MIAAEQSAYSYLNAYQDLAASLPGQDLPWLQQLRAEGLTAFAERGFPNIREEEWRYTNLAALNKTVFAPAAEQGVDTEWLQQYRLEDAYSVVLVNGRFDSALSALAGLSDGVSVRSLTEVLAQNPESIAGRLGQTVASSEHNLIAFNQAWFADGVVIEVAAKQQLDKPIQILHVATEANALAVTRNVFVINDQAEAEIIESYLGSADSYFTASVNECLLGRNAGLTLYKAQLEAAKAQHFGGTYVKQASDSRFAHHNFALGSLLARTDIHSDLDKASECSLNGLFVASGRQHLDNHTRINHLQPHGISREFYKGVLDNKARGVFQGRVIVAEGAQNTDSEMNNRNLLLSADAEVDTKPQLEIYNDDVKCSHGVTVGQLEEKSVFYLQSRGVDAETARNILTFAFANEMVDKVEHAELRGLLLQELLARFPAMSL</sequence>
<feature type="domain" description="SUF system FeS cluster assembly SufBD N-terminal" evidence="3">
    <location>
        <begin position="7"/>
        <end position="171"/>
    </location>
</feature>
<dbReference type="OrthoDB" id="9768262at2"/>
<name>A0A177N302_9GAMM</name>
<evidence type="ECO:0000259" key="3">
    <source>
        <dbReference type="Pfam" id="PF19295"/>
    </source>
</evidence>
<dbReference type="PANTHER" id="PTHR43575">
    <property type="entry name" value="PROTEIN ABCI7, CHLOROPLASTIC"/>
    <property type="match status" value="1"/>
</dbReference>
<comment type="caution">
    <text evidence="4">The sequence shown here is derived from an EMBL/GenBank/DDBJ whole genome shotgun (WGS) entry which is preliminary data.</text>
</comment>
<dbReference type="RefSeq" id="WP_064041915.1">
    <property type="nucleotide sequence ID" value="NZ_LUUJ01000110.1"/>
</dbReference>
<dbReference type="InterPro" id="IPR011542">
    <property type="entry name" value="SUF_FeS_clus_asmbl_SufD"/>
</dbReference>
<dbReference type="NCBIfam" id="TIGR01981">
    <property type="entry name" value="sufD"/>
    <property type="match status" value="1"/>
</dbReference>
<reference evidence="4 5" key="1">
    <citation type="submission" date="2016-03" db="EMBL/GenBank/DDBJ databases">
        <authorList>
            <person name="Ploux O."/>
        </authorList>
    </citation>
    <scope>NUCLEOTIDE SEQUENCE [LARGE SCALE GENOMIC DNA]</scope>
    <source>
        <strain evidence="4 5">R-45378</strain>
    </source>
</reference>
<dbReference type="GO" id="GO:0016226">
    <property type="term" value="P:iron-sulfur cluster assembly"/>
    <property type="evidence" value="ECO:0007669"/>
    <property type="project" value="InterPro"/>
</dbReference>
<protein>
    <submittedName>
        <fullName evidence="4">Fe-S cluster assembly protein SufD</fullName>
    </submittedName>
</protein>
<dbReference type="SUPFAM" id="SSF101960">
    <property type="entry name" value="Stabilizer of iron transporter SufD"/>
    <property type="match status" value="1"/>
</dbReference>
<gene>
    <name evidence="4" type="ORF">A1507_02330</name>
</gene>
<evidence type="ECO:0000259" key="2">
    <source>
        <dbReference type="Pfam" id="PF01458"/>
    </source>
</evidence>
<proteinExistence type="inferred from homology"/>
<comment type="similarity">
    <text evidence="1">Belongs to the iron-sulfur cluster assembly SufBD family.</text>
</comment>
<dbReference type="Pfam" id="PF01458">
    <property type="entry name" value="SUFBD_core"/>
    <property type="match status" value="1"/>
</dbReference>
<dbReference type="InterPro" id="IPR055346">
    <property type="entry name" value="Fe-S_cluster_assembly_SufBD"/>
</dbReference>
<dbReference type="AlphaFoldDB" id="A0A177N302"/>
<evidence type="ECO:0000256" key="1">
    <source>
        <dbReference type="ARBA" id="ARBA00043967"/>
    </source>
</evidence>
<dbReference type="Pfam" id="PF19295">
    <property type="entry name" value="SufBD_N"/>
    <property type="match status" value="1"/>
</dbReference>
<dbReference type="InterPro" id="IPR037284">
    <property type="entry name" value="SUF_FeS_clus_asmbl_SufBD_sf"/>
</dbReference>
<feature type="domain" description="SUF system FeS cluster assembly SufBD core" evidence="2">
    <location>
        <begin position="175"/>
        <end position="404"/>
    </location>
</feature>